<dbReference type="EMBL" id="QLSZ01000007">
    <property type="protein sequence ID" value="RAR71484.1"/>
    <property type="molecule type" value="Genomic_DNA"/>
</dbReference>
<dbReference type="OrthoDB" id="1440711at2"/>
<name>A0A328YE52_9FLAO</name>
<dbReference type="Proteomes" id="UP000248840">
    <property type="component" value="Unassembled WGS sequence"/>
</dbReference>
<dbReference type="AlphaFoldDB" id="A0A328YE52"/>
<organism evidence="1 2">
    <name type="scientific">Flavobacterium aciduliphilum</name>
    <dbReference type="NCBI Taxonomy" id="1101402"/>
    <lineage>
        <taxon>Bacteria</taxon>
        <taxon>Pseudomonadati</taxon>
        <taxon>Bacteroidota</taxon>
        <taxon>Flavobacteriia</taxon>
        <taxon>Flavobacteriales</taxon>
        <taxon>Flavobacteriaceae</taxon>
        <taxon>Flavobacterium</taxon>
    </lineage>
</organism>
<accession>A0A328YE52</accession>
<reference evidence="1 2" key="1">
    <citation type="submission" date="2018-06" db="EMBL/GenBank/DDBJ databases">
        <title>Genomic Encyclopedia of Archaeal and Bacterial Type Strains, Phase II (KMG-II): from individual species to whole genera.</title>
        <authorList>
            <person name="Goeker M."/>
        </authorList>
    </citation>
    <scope>NUCLEOTIDE SEQUENCE [LARGE SCALE GENOMIC DNA]</scope>
    <source>
        <strain evidence="1 2">DSM 25663</strain>
    </source>
</reference>
<gene>
    <name evidence="1" type="ORF">CLV55_10740</name>
</gene>
<sequence length="316" mass="37503">MNIYDYYPRIFEKKIPLSLLKIPSRNYNHWKKENLVYSSKETKSKNIEKRENVFLNVFDALWLFIVKELREFNVDFPTIRAVKDIMYSNIEFDNEKLDSISTQEFANSILKHVPEELKDTIRPLLLDGSFLTYFDKIIDEKNYILFQNIGGVFSDILLRDVSVSLMIKKKEEFVEVFFIKNDSNNFNNNTTLANLISNSIINDTFINIPLVPLVAKMFEDSNFDKHNFQFYFFNENEKKVVDALNDDLCKEIKVNKHQSGDITLNLTFEEDVKNQNAKEIRRILGMKQYEKIEMVYRNDKHLVVKNTKKEILKKEQ</sequence>
<keyword evidence="2" id="KW-1185">Reference proteome</keyword>
<dbReference type="RefSeq" id="WP_112113333.1">
    <property type="nucleotide sequence ID" value="NZ_QLSZ01000007.1"/>
</dbReference>
<evidence type="ECO:0000313" key="2">
    <source>
        <dbReference type="Proteomes" id="UP000248840"/>
    </source>
</evidence>
<comment type="caution">
    <text evidence="1">The sequence shown here is derived from an EMBL/GenBank/DDBJ whole genome shotgun (WGS) entry which is preliminary data.</text>
</comment>
<proteinExistence type="predicted"/>
<protein>
    <submittedName>
        <fullName evidence="1">Uncharacterized protein</fullName>
    </submittedName>
</protein>
<evidence type="ECO:0000313" key="1">
    <source>
        <dbReference type="EMBL" id="RAR71484.1"/>
    </source>
</evidence>